<feature type="domain" description="Methyltransferase" evidence="1">
    <location>
        <begin position="57"/>
        <end position="166"/>
    </location>
</feature>
<dbReference type="Pfam" id="PF13847">
    <property type="entry name" value="Methyltransf_31"/>
    <property type="match status" value="1"/>
</dbReference>
<evidence type="ECO:0000313" key="2">
    <source>
        <dbReference type="EMBL" id="TCU13472.1"/>
    </source>
</evidence>
<keyword evidence="2" id="KW-0808">Transferase</keyword>
<organism evidence="2 3">
    <name type="scientific">Rhizobium sullae</name>
    <name type="common">Rhizobium hedysari</name>
    <dbReference type="NCBI Taxonomy" id="50338"/>
    <lineage>
        <taxon>Bacteria</taxon>
        <taxon>Pseudomonadati</taxon>
        <taxon>Pseudomonadota</taxon>
        <taxon>Alphaproteobacteria</taxon>
        <taxon>Hyphomicrobiales</taxon>
        <taxon>Rhizobiaceae</taxon>
        <taxon>Rhizobium/Agrobacterium group</taxon>
        <taxon>Rhizobium</taxon>
    </lineage>
</organism>
<gene>
    <name evidence="2" type="ORF">EV132_112170</name>
</gene>
<proteinExistence type="predicted"/>
<dbReference type="PANTHER" id="PTHR43464">
    <property type="entry name" value="METHYLTRANSFERASE"/>
    <property type="match status" value="1"/>
</dbReference>
<dbReference type="GO" id="GO:0032259">
    <property type="term" value="P:methylation"/>
    <property type="evidence" value="ECO:0007669"/>
    <property type="project" value="UniProtKB-KW"/>
</dbReference>
<dbReference type="AlphaFoldDB" id="A0A4R3Q2U9"/>
<dbReference type="CDD" id="cd02440">
    <property type="entry name" value="AdoMet_MTases"/>
    <property type="match status" value="1"/>
</dbReference>
<reference evidence="2 3" key="1">
    <citation type="submission" date="2019-03" db="EMBL/GenBank/DDBJ databases">
        <title>Genomic Encyclopedia of Type Strains, Phase IV (KMG-V): Genome sequencing to study the core and pangenomes of soil and plant-associated prokaryotes.</title>
        <authorList>
            <person name="Whitman W."/>
        </authorList>
    </citation>
    <scope>NUCLEOTIDE SEQUENCE [LARGE SCALE GENOMIC DNA]</scope>
    <source>
        <strain evidence="2 3">Hc14</strain>
    </source>
</reference>
<keyword evidence="2" id="KW-0830">Ubiquinone</keyword>
<sequence>MYNPLVQQTQTIDRDLSTADTRPYALGYTKREFRRLELQGALLHELTEDVLRCAGIGSGMRVLDIGCGVGDVSLLAGKLVGPKGLVLGIDRSADAIDIAERRATEAGQCYWTRFATAELDTFYCDELFDAVIGRLILMYLPDPRATLRRLARFLRPGGVVAFQELAMPLARSVPEGPLFSQCRDWIVGTIQRAGFETDMGGKLPMTFAAAGLPAPQMNFAGIIGGGPDSLIYNYIAETVRSLLPAAEHAGVTAAAEVEIDTLAERLRSEAVERKACFMPATFVGAWATTAMSPPP</sequence>
<evidence type="ECO:0000313" key="3">
    <source>
        <dbReference type="Proteomes" id="UP000294576"/>
    </source>
</evidence>
<dbReference type="InterPro" id="IPR025714">
    <property type="entry name" value="Methyltranfer_dom"/>
</dbReference>
<dbReference type="RefSeq" id="WP_132565879.1">
    <property type="nucleotide sequence ID" value="NZ_SMBH01000012.1"/>
</dbReference>
<keyword evidence="2" id="KW-0489">Methyltransferase</keyword>
<dbReference type="InterPro" id="IPR029063">
    <property type="entry name" value="SAM-dependent_MTases_sf"/>
</dbReference>
<name>A0A4R3Q2U9_RHISU</name>
<evidence type="ECO:0000259" key="1">
    <source>
        <dbReference type="Pfam" id="PF13847"/>
    </source>
</evidence>
<accession>A0A4R3Q2U9</accession>
<dbReference type="Gene3D" id="3.40.50.150">
    <property type="entry name" value="Vaccinia Virus protein VP39"/>
    <property type="match status" value="1"/>
</dbReference>
<dbReference type="SUPFAM" id="SSF53335">
    <property type="entry name" value="S-adenosyl-L-methionine-dependent methyltransferases"/>
    <property type="match status" value="1"/>
</dbReference>
<protein>
    <submittedName>
        <fullName evidence="2">Ubiquinone/menaquinone biosynthesis C-methylase UbiE</fullName>
    </submittedName>
</protein>
<dbReference type="GO" id="GO:0010420">
    <property type="term" value="F:polyprenyldihydroxybenzoate methyltransferase activity"/>
    <property type="evidence" value="ECO:0007669"/>
    <property type="project" value="TreeGrafter"/>
</dbReference>
<dbReference type="Proteomes" id="UP000294576">
    <property type="component" value="Unassembled WGS sequence"/>
</dbReference>
<dbReference type="PANTHER" id="PTHR43464:SF23">
    <property type="entry name" value="JUVENILE HORMONE ACID O-METHYLTRANSFERASE"/>
    <property type="match status" value="1"/>
</dbReference>
<dbReference type="EMBL" id="SMBH01000012">
    <property type="protein sequence ID" value="TCU13472.1"/>
    <property type="molecule type" value="Genomic_DNA"/>
</dbReference>
<comment type="caution">
    <text evidence="2">The sequence shown here is derived from an EMBL/GenBank/DDBJ whole genome shotgun (WGS) entry which is preliminary data.</text>
</comment>